<evidence type="ECO:0000256" key="4">
    <source>
        <dbReference type="ARBA" id="ARBA00023180"/>
    </source>
</evidence>
<sequence length="124" mass="13282">MLESSAAVSQQLTNFILLVNGNDFCSGRVEVLHDGQWGTVCDDGWDLSDAAVVCRETGCGDAIEAKSAAYFGQGSGPIWMDDVQCAGNESRLKTCSSNGWGIYNCNHQQDAGVICKRKSKDLPS</sequence>
<feature type="disulfide bond" evidence="5">
    <location>
        <begin position="41"/>
        <end position="105"/>
    </location>
</feature>
<evidence type="ECO:0000256" key="5">
    <source>
        <dbReference type="PROSITE-ProRule" id="PRU00196"/>
    </source>
</evidence>
<dbReference type="SMART" id="SM00202">
    <property type="entry name" value="SR"/>
    <property type="match status" value="1"/>
</dbReference>
<reference evidence="7" key="2">
    <citation type="submission" date="2025-09" db="UniProtKB">
        <authorList>
            <consortium name="Ensembl"/>
        </authorList>
    </citation>
    <scope>IDENTIFICATION</scope>
</reference>
<dbReference type="SUPFAM" id="SSF56487">
    <property type="entry name" value="SRCR-like"/>
    <property type="match status" value="1"/>
</dbReference>
<name>A0A671STS6_9TELE</name>
<dbReference type="PROSITE" id="PS50287">
    <property type="entry name" value="SRCR_2"/>
    <property type="match status" value="1"/>
</dbReference>
<protein>
    <recommendedName>
        <fullName evidence="6">SRCR domain-containing protein</fullName>
    </recommendedName>
</protein>
<organism evidence="7 8">
    <name type="scientific">Sinocyclocheilus anshuiensis</name>
    <dbReference type="NCBI Taxonomy" id="1608454"/>
    <lineage>
        <taxon>Eukaryota</taxon>
        <taxon>Metazoa</taxon>
        <taxon>Chordata</taxon>
        <taxon>Craniata</taxon>
        <taxon>Vertebrata</taxon>
        <taxon>Euteleostomi</taxon>
        <taxon>Actinopterygii</taxon>
        <taxon>Neopterygii</taxon>
        <taxon>Teleostei</taxon>
        <taxon>Ostariophysi</taxon>
        <taxon>Cypriniformes</taxon>
        <taxon>Cyprinidae</taxon>
        <taxon>Cyprininae</taxon>
        <taxon>Sinocyclocheilus</taxon>
    </lineage>
</organism>
<dbReference type="InterPro" id="IPR001190">
    <property type="entry name" value="SRCR"/>
</dbReference>
<dbReference type="Ensembl" id="ENSSANT00000106768.1">
    <property type="protein sequence ID" value="ENSSANP00000100574.1"/>
    <property type="gene ID" value="ENSSANG00000049444.1"/>
</dbReference>
<proteinExistence type="predicted"/>
<dbReference type="FunFam" id="3.10.250.10:FF:000006">
    <property type="entry name" value="neurotrypsin isoform X2"/>
    <property type="match status" value="1"/>
</dbReference>
<dbReference type="PANTHER" id="PTHR48071:SF18">
    <property type="entry name" value="DELETED IN MALIGNANT BRAIN TUMORS 1 PROTEIN-RELATED"/>
    <property type="match status" value="1"/>
</dbReference>
<evidence type="ECO:0000259" key="6">
    <source>
        <dbReference type="PROSITE" id="PS50287"/>
    </source>
</evidence>
<dbReference type="PRINTS" id="PR00258">
    <property type="entry name" value="SPERACTRCPTR"/>
</dbReference>
<feature type="disulfide bond" evidence="5">
    <location>
        <begin position="85"/>
        <end position="95"/>
    </location>
</feature>
<evidence type="ECO:0000256" key="3">
    <source>
        <dbReference type="ARBA" id="ARBA00023157"/>
    </source>
</evidence>
<dbReference type="Gene3D" id="3.10.250.10">
    <property type="entry name" value="SRCR-like domain"/>
    <property type="match status" value="1"/>
</dbReference>
<dbReference type="Pfam" id="PF00530">
    <property type="entry name" value="SRCR"/>
    <property type="match status" value="1"/>
</dbReference>
<dbReference type="PROSITE" id="PS00420">
    <property type="entry name" value="SRCR_1"/>
    <property type="match status" value="1"/>
</dbReference>
<dbReference type="Proteomes" id="UP000472260">
    <property type="component" value="Unassembled WGS sequence"/>
</dbReference>
<reference evidence="7" key="1">
    <citation type="submission" date="2025-08" db="UniProtKB">
        <authorList>
            <consortium name="Ensembl"/>
        </authorList>
    </citation>
    <scope>IDENTIFICATION</scope>
</reference>
<keyword evidence="4" id="KW-0325">Glycoprotein</keyword>
<evidence type="ECO:0000256" key="2">
    <source>
        <dbReference type="ARBA" id="ARBA00022737"/>
    </source>
</evidence>
<dbReference type="AlphaFoldDB" id="A0A671STS6"/>
<keyword evidence="3 5" id="KW-1015">Disulfide bond</keyword>
<accession>A0A671STS6</accession>
<evidence type="ECO:0000256" key="1">
    <source>
        <dbReference type="ARBA" id="ARBA00022729"/>
    </source>
</evidence>
<keyword evidence="1" id="KW-0732">Signal</keyword>
<dbReference type="GO" id="GO:0016020">
    <property type="term" value="C:membrane"/>
    <property type="evidence" value="ECO:0007669"/>
    <property type="project" value="InterPro"/>
</dbReference>
<keyword evidence="8" id="KW-1185">Reference proteome</keyword>
<evidence type="ECO:0000313" key="8">
    <source>
        <dbReference type="Proteomes" id="UP000472260"/>
    </source>
</evidence>
<feature type="domain" description="SRCR" evidence="6">
    <location>
        <begin position="16"/>
        <end position="116"/>
    </location>
</feature>
<dbReference type="PANTHER" id="PTHR48071">
    <property type="entry name" value="SRCR DOMAIN-CONTAINING PROTEIN"/>
    <property type="match status" value="1"/>
</dbReference>
<feature type="disulfide bond" evidence="5">
    <location>
        <begin position="54"/>
        <end position="115"/>
    </location>
</feature>
<keyword evidence="2" id="KW-0677">Repeat</keyword>
<dbReference type="InterPro" id="IPR036772">
    <property type="entry name" value="SRCR-like_dom_sf"/>
</dbReference>
<evidence type="ECO:0000313" key="7">
    <source>
        <dbReference type="Ensembl" id="ENSSANP00000100574.1"/>
    </source>
</evidence>